<keyword evidence="1" id="KW-0472">Membrane</keyword>
<organism evidence="2 3">
    <name type="scientific">Saccharopolyspora oryzae</name>
    <dbReference type="NCBI Taxonomy" id="2997343"/>
    <lineage>
        <taxon>Bacteria</taxon>
        <taxon>Bacillati</taxon>
        <taxon>Actinomycetota</taxon>
        <taxon>Actinomycetes</taxon>
        <taxon>Pseudonocardiales</taxon>
        <taxon>Pseudonocardiaceae</taxon>
        <taxon>Saccharopolyspora</taxon>
    </lineage>
</organism>
<proteinExistence type="predicted"/>
<feature type="transmembrane region" description="Helical" evidence="1">
    <location>
        <begin position="69"/>
        <end position="90"/>
    </location>
</feature>
<name>A0ABT4V0H0_9PSEU</name>
<evidence type="ECO:0000313" key="2">
    <source>
        <dbReference type="EMBL" id="MDA3626807.1"/>
    </source>
</evidence>
<gene>
    <name evidence="2" type="ORF">OU415_15285</name>
</gene>
<dbReference type="RefSeq" id="WP_270949421.1">
    <property type="nucleotide sequence ID" value="NZ_JAQGLA010000020.1"/>
</dbReference>
<evidence type="ECO:0000256" key="1">
    <source>
        <dbReference type="SAM" id="Phobius"/>
    </source>
</evidence>
<evidence type="ECO:0000313" key="3">
    <source>
        <dbReference type="Proteomes" id="UP001210380"/>
    </source>
</evidence>
<keyword evidence="3" id="KW-1185">Reference proteome</keyword>
<protein>
    <submittedName>
        <fullName evidence="2">Uncharacterized protein</fullName>
    </submittedName>
</protein>
<comment type="caution">
    <text evidence="2">The sequence shown here is derived from an EMBL/GenBank/DDBJ whole genome shotgun (WGS) entry which is preliminary data.</text>
</comment>
<keyword evidence="1" id="KW-0812">Transmembrane</keyword>
<keyword evidence="1" id="KW-1133">Transmembrane helix</keyword>
<feature type="transmembrane region" description="Helical" evidence="1">
    <location>
        <begin position="183"/>
        <end position="202"/>
    </location>
</feature>
<dbReference type="EMBL" id="JAQGLA010000020">
    <property type="protein sequence ID" value="MDA3626807.1"/>
    <property type="molecule type" value="Genomic_DNA"/>
</dbReference>
<sequence length="222" mass="23421">MPRPVLRQRPTSWWAFLLASLPLAGGAGLAVHILAGISLPLAAGVIVLFGVGVWLLLLPRLRPRVRRQVGVRVGVGALSGAVATVAYDLARYGAASIFSLSFQPFHVIRLFGELFLGSGAPVGAAVAVGFLYHLSNGVCFGIVYALVFWRPGALTGIAWGIALELCMALLYPAWLRIAVLQEFLAVSAAGHVIYGAVLGVLARRLLDRRAQLDSAPSGGHHG</sequence>
<dbReference type="Proteomes" id="UP001210380">
    <property type="component" value="Unassembled WGS sequence"/>
</dbReference>
<feature type="transmembrane region" description="Helical" evidence="1">
    <location>
        <begin position="37"/>
        <end position="57"/>
    </location>
</feature>
<accession>A0ABT4V0H0</accession>
<reference evidence="2 3" key="1">
    <citation type="submission" date="2022-11" db="EMBL/GenBank/DDBJ databases">
        <title>Draft genome sequence of Saccharopolyspora sp. WRP15-2 isolated from rhizosphere soils of wild rice in Thailand.</title>
        <authorList>
            <person name="Duangmal K."/>
            <person name="Kammanee S."/>
            <person name="Muangham S."/>
        </authorList>
    </citation>
    <scope>NUCLEOTIDE SEQUENCE [LARGE SCALE GENOMIC DNA]</scope>
    <source>
        <strain evidence="2 3">WRP15-2</strain>
    </source>
</reference>
<feature type="transmembrane region" description="Helical" evidence="1">
    <location>
        <begin position="12"/>
        <end position="31"/>
    </location>
</feature>